<evidence type="ECO:0000313" key="2">
    <source>
        <dbReference type="EMBL" id="EJK72619.1"/>
    </source>
</evidence>
<protein>
    <submittedName>
        <fullName evidence="2">Uncharacterized protein</fullName>
    </submittedName>
</protein>
<feature type="region of interest" description="Disordered" evidence="1">
    <location>
        <begin position="593"/>
        <end position="694"/>
    </location>
</feature>
<feature type="compositionally biased region" description="Basic residues" evidence="1">
    <location>
        <begin position="630"/>
        <end position="643"/>
    </location>
</feature>
<dbReference type="Proteomes" id="UP000266841">
    <property type="component" value="Unassembled WGS sequence"/>
</dbReference>
<feature type="region of interest" description="Disordered" evidence="1">
    <location>
        <begin position="17"/>
        <end position="38"/>
    </location>
</feature>
<organism evidence="2 3">
    <name type="scientific">Thalassiosira oceanica</name>
    <name type="common">Marine diatom</name>
    <dbReference type="NCBI Taxonomy" id="159749"/>
    <lineage>
        <taxon>Eukaryota</taxon>
        <taxon>Sar</taxon>
        <taxon>Stramenopiles</taxon>
        <taxon>Ochrophyta</taxon>
        <taxon>Bacillariophyta</taxon>
        <taxon>Coscinodiscophyceae</taxon>
        <taxon>Thalassiosirophycidae</taxon>
        <taxon>Thalassiosirales</taxon>
        <taxon>Thalassiosiraceae</taxon>
        <taxon>Thalassiosira</taxon>
    </lineage>
</organism>
<evidence type="ECO:0000313" key="3">
    <source>
        <dbReference type="Proteomes" id="UP000266841"/>
    </source>
</evidence>
<evidence type="ECO:0000256" key="1">
    <source>
        <dbReference type="SAM" id="MobiDB-lite"/>
    </source>
</evidence>
<feature type="compositionally biased region" description="Basic and acidic residues" evidence="1">
    <location>
        <begin position="681"/>
        <end position="694"/>
    </location>
</feature>
<dbReference type="AlphaFoldDB" id="K0T6A5"/>
<feature type="non-terminal residue" evidence="2">
    <location>
        <position position="694"/>
    </location>
</feature>
<comment type="caution">
    <text evidence="2">The sequence shown here is derived from an EMBL/GenBank/DDBJ whole genome shotgun (WGS) entry which is preliminary data.</text>
</comment>
<keyword evidence="3" id="KW-1185">Reference proteome</keyword>
<feature type="compositionally biased region" description="Basic and acidic residues" evidence="1">
    <location>
        <begin position="17"/>
        <end position="27"/>
    </location>
</feature>
<accession>K0T6A5</accession>
<gene>
    <name evidence="2" type="ORF">THAOC_05831</name>
</gene>
<name>K0T6A5_THAOC</name>
<dbReference type="EMBL" id="AGNL01005577">
    <property type="protein sequence ID" value="EJK72619.1"/>
    <property type="molecule type" value="Genomic_DNA"/>
</dbReference>
<proteinExistence type="predicted"/>
<reference evidence="2 3" key="1">
    <citation type="journal article" date="2012" name="Genome Biol.">
        <title>Genome and low-iron response of an oceanic diatom adapted to chronic iron limitation.</title>
        <authorList>
            <person name="Lommer M."/>
            <person name="Specht M."/>
            <person name="Roy A.S."/>
            <person name="Kraemer L."/>
            <person name="Andreson R."/>
            <person name="Gutowska M.A."/>
            <person name="Wolf J."/>
            <person name="Bergner S.V."/>
            <person name="Schilhabel M.B."/>
            <person name="Klostermeier U.C."/>
            <person name="Beiko R.G."/>
            <person name="Rosenstiel P."/>
            <person name="Hippler M."/>
            <person name="Laroche J."/>
        </authorList>
    </citation>
    <scope>NUCLEOTIDE SEQUENCE [LARGE SCALE GENOMIC DNA]</scope>
    <source>
        <strain evidence="2 3">CCMP1005</strain>
    </source>
</reference>
<feature type="compositionally biased region" description="Low complexity" evidence="1">
    <location>
        <begin position="593"/>
        <end position="620"/>
    </location>
</feature>
<sequence length="694" mass="74884">MIVRSAAGVCDTDMAKTHDDAMSRREQSCQGSSEDEDEGVPLWLHPDAIVSLFALLMTKGGEGSVHYKLPCGAKVVRRRRQIQKTTELATRSRPVHPSQFPTTLRSYVSYQAGVSLRLVAVLSRHEPPDRWQRTIVWTSWEHSSTLRHATMKFTTGALIVAAPLLLLGDSSWSLDVDKLLLKRQLRKNSGKRGVRRVQAEEILDVELGSSMSMDLASRGYDGYGSSLSKSSKTGGDKAIPSCVFANPALAFLPEITGPEDEDYFDFAHHNALAYQTIEEGIIANTNFNSINSKDDLATALSNDLSWVAPMGEEVGDNHTKIPIFDDIVSGRVKSLICATAFSFVEGLSGTCGYDAFTSIYASISGLLMQGFAVGVGIEDLNILECTDFGAGADGKTFGETYEFTEEFYDALASYAGIGEDPLCVLANPALMLAKDQIEEVWIMDTGTLSTPTPGGDRPEGGTTKSLFLYHSVLIFNKIEEAVSRGIGLSGFFALGKEIGEGHASFNFGPFEEGYEEFLGAAICETAFDLVEAMSGTCGYHKLESYYATAFGLLMQGFAYGVGLEREDLDILECTETEEGVESAWGGLALLLSSSSRPRPSSSSTSASGGRGRSPSGLALRYRYEEVPAGRRGRPGRARGRARPSRPAPPPTTYSPSVPGLVPRRQREPGGRTAPSPGGTDENDKQSEPEGRAAP</sequence>